<sequence length="1009" mass="112012">MSERNESKKKSFDESRAECSSTTRTKRFDADLDHMNLSPMIRHLVENMTEEHWRIVREALCVPRTKEEVGHLCAIIVKKVVQTAHYYLLPVLSEILGVPAAYVCGMTRSGQHTFWVSTSEAKRPEGSSIRQGSQGITNEMLLAAAKKEVDEIFRESVRIVSGLDPVVPALPERYSSISEKNVDLTASCTIKDFDSGPTTAPMMAEDAKASGLSQSIPLLNQFTDTEFQQRASKQVSEVLLKTLENESPIEEFAEDDEESNSKAESQTDLCRVHAIFPSGPLSESLAVDLVDDIIESMKDKVSCQEVYSTSYDVVGCVIEGMKDLLEKTQALGTVVPMKRIYRTTCQIMFNAIQNMVGKLFCKSFHSDSKKKMTVASAINVTSKAIVSMQSELPDLKTAGNLEQVELIDKILSAMLNEVQVIDIETETDRSQSPGLPLSHSSVSFHSEIDDQTKLTGTAVLPEVFIERISPLLTHTFVDMDAASLSPGCVNETISSVLDTILEWEKCVPITGRLEKLITETQIGQYSYDIADRVHKTLKGYHGLQTISVPVGKSLSDSMLCKLTSRAEGKNEIPSEFVYSYVEEAVKRLLLSCLFPSASSENQERLQNNLETSKSSPEVFGSTMNVFTQVMTNEVMVALSTESKKNVSSDLKELVKEDQKLLDKRAQDTKTRSSTTNSNNLPPRTFDEHTDLMQNSQCEGVASSCHLRLLESNKKDFASLVSMLVIRLLKKVNSLQKDIGTHQDGLPDNVLDMSRDLIQKILSELNTAFGMTGDETYPKDVNFHQIYRNVYKELTRQFGSEDVLRFALESQDQSFESSLVETLTKEITKTCSQTSIPASTHLPPIQPTVGQDQGKEKTRNKMFPVWLKMPTIKSKKPKRGSQSLLVSQASPVANTKLSETLAQVTKAPVSAGPLEMPQEEETVGCCFFRMPKFKFSFKKIRKGAKIGHCDDDKSFEENINVSACATSCQTRFNEATAELTASESQTKLEETASRLTNTSTPKMGLSHLAV</sequence>
<protein>
    <submittedName>
        <fullName evidence="3">Uncharacterized protein LOC116219030</fullName>
    </submittedName>
</protein>
<feature type="region of interest" description="Disordered" evidence="1">
    <location>
        <begin position="980"/>
        <end position="1009"/>
    </location>
</feature>
<proteinExistence type="predicted"/>
<keyword evidence="2" id="KW-1185">Reference proteome</keyword>
<feature type="region of interest" description="Disordered" evidence="1">
    <location>
        <begin position="833"/>
        <end position="856"/>
    </location>
</feature>
<reference evidence="3" key="1">
    <citation type="submission" date="2025-08" db="UniProtKB">
        <authorList>
            <consortium name="RefSeq"/>
        </authorList>
    </citation>
    <scope>IDENTIFICATION</scope>
</reference>
<dbReference type="RefSeq" id="XP_042563422.1">
    <property type="nucleotide sequence ID" value="XM_042707488.1"/>
</dbReference>
<dbReference type="OrthoDB" id="8937156at2759"/>
<name>A0A8M1KHR2_CLUHA</name>
<dbReference type="GeneID" id="116219030"/>
<feature type="region of interest" description="Disordered" evidence="1">
    <location>
        <begin position="662"/>
        <end position="687"/>
    </location>
</feature>
<gene>
    <name evidence="3" type="primary">LOC116219030</name>
</gene>
<evidence type="ECO:0000256" key="1">
    <source>
        <dbReference type="SAM" id="MobiDB-lite"/>
    </source>
</evidence>
<dbReference type="KEGG" id="char:116219030"/>
<dbReference type="AlphaFoldDB" id="A0A8M1KHR2"/>
<organism evidence="2 3">
    <name type="scientific">Clupea harengus</name>
    <name type="common">Atlantic herring</name>
    <dbReference type="NCBI Taxonomy" id="7950"/>
    <lineage>
        <taxon>Eukaryota</taxon>
        <taxon>Metazoa</taxon>
        <taxon>Chordata</taxon>
        <taxon>Craniata</taxon>
        <taxon>Vertebrata</taxon>
        <taxon>Euteleostomi</taxon>
        <taxon>Actinopterygii</taxon>
        <taxon>Neopterygii</taxon>
        <taxon>Teleostei</taxon>
        <taxon>Clupei</taxon>
        <taxon>Clupeiformes</taxon>
        <taxon>Clupeoidei</taxon>
        <taxon>Clupeidae</taxon>
        <taxon>Clupea</taxon>
    </lineage>
</organism>
<evidence type="ECO:0000313" key="3">
    <source>
        <dbReference type="RefSeq" id="XP_042563422.1"/>
    </source>
</evidence>
<dbReference type="Proteomes" id="UP000515152">
    <property type="component" value="Chromosome 3"/>
</dbReference>
<accession>A0A8M1KHR2</accession>
<evidence type="ECO:0000313" key="2">
    <source>
        <dbReference type="Proteomes" id="UP000515152"/>
    </source>
</evidence>